<dbReference type="Gramene" id="mRNA:HanXRQr2_Chr11g0504661">
    <property type="protein sequence ID" value="mRNA:HanXRQr2_Chr11g0504661"/>
    <property type="gene ID" value="HanXRQr2_Chr11g0504661"/>
</dbReference>
<keyword evidence="3" id="KW-0238">DNA-binding</keyword>
<dbReference type="InterPro" id="IPR001005">
    <property type="entry name" value="SANT/Myb"/>
</dbReference>
<evidence type="ECO:0000256" key="1">
    <source>
        <dbReference type="SAM" id="Phobius"/>
    </source>
</evidence>
<evidence type="ECO:0000313" key="4">
    <source>
        <dbReference type="Proteomes" id="UP000215914"/>
    </source>
</evidence>
<organism evidence="3 4">
    <name type="scientific">Helianthus annuus</name>
    <name type="common">Common sunflower</name>
    <dbReference type="NCBI Taxonomy" id="4232"/>
    <lineage>
        <taxon>Eukaryota</taxon>
        <taxon>Viridiplantae</taxon>
        <taxon>Streptophyta</taxon>
        <taxon>Embryophyta</taxon>
        <taxon>Tracheophyta</taxon>
        <taxon>Spermatophyta</taxon>
        <taxon>Magnoliopsida</taxon>
        <taxon>eudicotyledons</taxon>
        <taxon>Gunneridae</taxon>
        <taxon>Pentapetalae</taxon>
        <taxon>asterids</taxon>
        <taxon>campanulids</taxon>
        <taxon>Asterales</taxon>
        <taxon>Asteraceae</taxon>
        <taxon>Asteroideae</taxon>
        <taxon>Heliantheae alliance</taxon>
        <taxon>Heliantheae</taxon>
        <taxon>Helianthus</taxon>
    </lineage>
</organism>
<name>A0A9K3N1L5_HELAN</name>
<protein>
    <submittedName>
        <fullName evidence="3">Homeobox-like domain superfamily protein</fullName>
    </submittedName>
</protein>
<comment type="caution">
    <text evidence="3">The sequence shown here is derived from an EMBL/GenBank/DDBJ whole genome shotgun (WGS) entry which is preliminary data.</text>
</comment>
<gene>
    <name evidence="3" type="ORF">HanXRQr2_Chr11g0504661</name>
</gene>
<keyword evidence="1" id="KW-0472">Membrane</keyword>
<dbReference type="Pfam" id="PF00249">
    <property type="entry name" value="Myb_DNA-binding"/>
    <property type="match status" value="1"/>
</dbReference>
<dbReference type="SUPFAM" id="SSF46689">
    <property type="entry name" value="Homeodomain-like"/>
    <property type="match status" value="1"/>
</dbReference>
<evidence type="ECO:0000313" key="3">
    <source>
        <dbReference type="EMBL" id="KAF5783158.1"/>
    </source>
</evidence>
<sequence length="75" mass="8931">MGRIRDNIPCAEKATSIRFLGSPWTDDEVERFYKAYMQCEKDWKKVCAFFVLFFFVVKLLFETHNTLAHFRLCAT</sequence>
<evidence type="ECO:0000259" key="2">
    <source>
        <dbReference type="Pfam" id="PF00249"/>
    </source>
</evidence>
<keyword evidence="1" id="KW-1133">Transmembrane helix</keyword>
<dbReference type="Proteomes" id="UP000215914">
    <property type="component" value="Unassembled WGS sequence"/>
</dbReference>
<feature type="transmembrane region" description="Helical" evidence="1">
    <location>
        <begin position="43"/>
        <end position="61"/>
    </location>
</feature>
<dbReference type="EMBL" id="MNCJ02000326">
    <property type="protein sequence ID" value="KAF5783158.1"/>
    <property type="molecule type" value="Genomic_DNA"/>
</dbReference>
<keyword evidence="1" id="KW-0812">Transmembrane</keyword>
<dbReference type="GO" id="GO:0003677">
    <property type="term" value="F:DNA binding"/>
    <property type="evidence" value="ECO:0007669"/>
    <property type="project" value="UniProtKB-KW"/>
</dbReference>
<reference evidence="3" key="1">
    <citation type="journal article" date="2017" name="Nature">
        <title>The sunflower genome provides insights into oil metabolism, flowering and Asterid evolution.</title>
        <authorList>
            <person name="Badouin H."/>
            <person name="Gouzy J."/>
            <person name="Grassa C.J."/>
            <person name="Murat F."/>
            <person name="Staton S.E."/>
            <person name="Cottret L."/>
            <person name="Lelandais-Briere C."/>
            <person name="Owens G.L."/>
            <person name="Carrere S."/>
            <person name="Mayjonade B."/>
            <person name="Legrand L."/>
            <person name="Gill N."/>
            <person name="Kane N.C."/>
            <person name="Bowers J.E."/>
            <person name="Hubner S."/>
            <person name="Bellec A."/>
            <person name="Berard A."/>
            <person name="Berges H."/>
            <person name="Blanchet N."/>
            <person name="Boniface M.C."/>
            <person name="Brunel D."/>
            <person name="Catrice O."/>
            <person name="Chaidir N."/>
            <person name="Claudel C."/>
            <person name="Donnadieu C."/>
            <person name="Faraut T."/>
            <person name="Fievet G."/>
            <person name="Helmstetter N."/>
            <person name="King M."/>
            <person name="Knapp S.J."/>
            <person name="Lai Z."/>
            <person name="Le Paslier M.C."/>
            <person name="Lippi Y."/>
            <person name="Lorenzon L."/>
            <person name="Mandel J.R."/>
            <person name="Marage G."/>
            <person name="Marchand G."/>
            <person name="Marquand E."/>
            <person name="Bret-Mestries E."/>
            <person name="Morien E."/>
            <person name="Nambeesan S."/>
            <person name="Nguyen T."/>
            <person name="Pegot-Espagnet P."/>
            <person name="Pouilly N."/>
            <person name="Raftis F."/>
            <person name="Sallet E."/>
            <person name="Schiex T."/>
            <person name="Thomas J."/>
            <person name="Vandecasteele C."/>
            <person name="Vares D."/>
            <person name="Vear F."/>
            <person name="Vautrin S."/>
            <person name="Crespi M."/>
            <person name="Mangin B."/>
            <person name="Burke J.M."/>
            <person name="Salse J."/>
            <person name="Munos S."/>
            <person name="Vincourt P."/>
            <person name="Rieseberg L.H."/>
            <person name="Langlade N.B."/>
        </authorList>
    </citation>
    <scope>NUCLEOTIDE SEQUENCE</scope>
    <source>
        <tissue evidence="3">Leaves</tissue>
    </source>
</reference>
<keyword evidence="3" id="KW-0371">Homeobox</keyword>
<reference evidence="3" key="2">
    <citation type="submission" date="2020-06" db="EMBL/GenBank/DDBJ databases">
        <title>Helianthus annuus Genome sequencing and assembly Release 2.</title>
        <authorList>
            <person name="Gouzy J."/>
            <person name="Langlade N."/>
            <person name="Munos S."/>
        </authorList>
    </citation>
    <scope>NUCLEOTIDE SEQUENCE</scope>
    <source>
        <tissue evidence="3">Leaves</tissue>
    </source>
</reference>
<dbReference type="AlphaFoldDB" id="A0A9K3N1L5"/>
<keyword evidence="4" id="KW-1185">Reference proteome</keyword>
<dbReference type="InterPro" id="IPR009057">
    <property type="entry name" value="Homeodomain-like_sf"/>
</dbReference>
<proteinExistence type="predicted"/>
<accession>A0A9K3N1L5</accession>
<feature type="domain" description="Myb-like" evidence="2">
    <location>
        <begin position="23"/>
        <end position="48"/>
    </location>
</feature>